<dbReference type="Proteomes" id="UP000187439">
    <property type="component" value="Unassembled WGS sequence"/>
</dbReference>
<name>A0A1R0XUA6_9BACL</name>
<protein>
    <submittedName>
        <fullName evidence="1">Uncharacterized protein</fullName>
    </submittedName>
</protein>
<evidence type="ECO:0000313" key="1">
    <source>
        <dbReference type="EMBL" id="OMD38655.1"/>
    </source>
</evidence>
<evidence type="ECO:0000313" key="2">
    <source>
        <dbReference type="Proteomes" id="UP000187439"/>
    </source>
</evidence>
<reference evidence="1 2" key="1">
    <citation type="submission" date="2016-10" db="EMBL/GenBank/DDBJ databases">
        <title>Paenibacillus species isolates.</title>
        <authorList>
            <person name="Beno S.M."/>
        </authorList>
    </citation>
    <scope>NUCLEOTIDE SEQUENCE [LARGE SCALE GENOMIC DNA]</scope>
    <source>
        <strain evidence="1 2">FSL H7-0710</strain>
    </source>
</reference>
<organism evidence="1 2">
    <name type="scientific">Paenibacillus odorifer</name>
    <dbReference type="NCBI Taxonomy" id="189426"/>
    <lineage>
        <taxon>Bacteria</taxon>
        <taxon>Bacillati</taxon>
        <taxon>Bacillota</taxon>
        <taxon>Bacilli</taxon>
        <taxon>Bacillales</taxon>
        <taxon>Paenibacillaceae</taxon>
        <taxon>Paenibacillus</taxon>
    </lineage>
</organism>
<proteinExistence type="predicted"/>
<sequence>MYKVQSNHISAAPRGILSHKVQSEYGEEQTKGIDWHKDTQSALLLLSHEHSPAKSRNQSLVQNQPVLFIAG</sequence>
<accession>A0A1R0XUA6</accession>
<comment type="caution">
    <text evidence="1">The sequence shown here is derived from an EMBL/GenBank/DDBJ whole genome shotgun (WGS) entry which is preliminary data.</text>
</comment>
<gene>
    <name evidence="1" type="ORF">BSK52_18895</name>
</gene>
<dbReference type="AlphaFoldDB" id="A0A1R0XUA6"/>
<dbReference type="EMBL" id="MPTC01000017">
    <property type="protein sequence ID" value="OMD38655.1"/>
    <property type="molecule type" value="Genomic_DNA"/>
</dbReference>